<evidence type="ECO:0000256" key="7">
    <source>
        <dbReference type="ARBA" id="ARBA00022915"/>
    </source>
</evidence>
<evidence type="ECO:0000256" key="3">
    <source>
        <dbReference type="ARBA" id="ARBA00007592"/>
    </source>
</evidence>
<evidence type="ECO:0000256" key="10">
    <source>
        <dbReference type="ARBA" id="ARBA00023270"/>
    </source>
</evidence>
<dbReference type="InterPro" id="IPR002220">
    <property type="entry name" value="DapA-like"/>
</dbReference>
<dbReference type="PANTHER" id="PTHR12128">
    <property type="entry name" value="DIHYDRODIPICOLINATE SYNTHASE"/>
    <property type="match status" value="1"/>
</dbReference>
<comment type="caution">
    <text evidence="16">The sequence shown here is derived from an EMBL/GenBank/DDBJ whole genome shotgun (WGS) entry which is preliminary data.</text>
</comment>
<dbReference type="InterPro" id="IPR020624">
    <property type="entry name" value="Schiff_base-form_aldolases_CS"/>
</dbReference>
<keyword evidence="9 12" id="KW-0456">Lyase</keyword>
<feature type="binding site" evidence="12 15">
    <location>
        <position position="205"/>
    </location>
    <ligand>
        <name>pyruvate</name>
        <dbReference type="ChEBI" id="CHEBI:15361"/>
    </ligand>
</feature>
<dbReference type="NCBIfam" id="TIGR00674">
    <property type="entry name" value="dapA"/>
    <property type="match status" value="1"/>
</dbReference>
<comment type="pathway">
    <text evidence="2 12">Amino-acid biosynthesis; L-lysine biosynthesis via DAP pathway; (S)-tetrahydrodipicolinate from L-aspartate: step 3/4.</text>
</comment>
<feature type="binding site" evidence="12 15">
    <location>
        <position position="48"/>
    </location>
    <ligand>
        <name>pyruvate</name>
        <dbReference type="ChEBI" id="CHEBI:15361"/>
    </ligand>
</feature>
<evidence type="ECO:0000256" key="13">
    <source>
        <dbReference type="PIRNR" id="PIRNR001365"/>
    </source>
</evidence>
<comment type="subcellular location">
    <subcellularLocation>
        <location evidence="12">Cytoplasm</location>
    </subcellularLocation>
</comment>
<dbReference type="HAMAP" id="MF_00418">
    <property type="entry name" value="DapA"/>
    <property type="match status" value="1"/>
</dbReference>
<comment type="catalytic activity">
    <reaction evidence="11 12">
        <text>L-aspartate 4-semialdehyde + pyruvate = (2S,4S)-4-hydroxy-2,3,4,5-tetrahydrodipicolinate + H2O + H(+)</text>
        <dbReference type="Rhea" id="RHEA:34171"/>
        <dbReference type="ChEBI" id="CHEBI:15361"/>
        <dbReference type="ChEBI" id="CHEBI:15377"/>
        <dbReference type="ChEBI" id="CHEBI:15378"/>
        <dbReference type="ChEBI" id="CHEBI:67139"/>
        <dbReference type="ChEBI" id="CHEBI:537519"/>
        <dbReference type="EC" id="4.3.3.7"/>
    </reaction>
</comment>
<dbReference type="GO" id="GO:0008840">
    <property type="term" value="F:4-hydroxy-tetrahydrodipicolinate synthase activity"/>
    <property type="evidence" value="ECO:0007669"/>
    <property type="project" value="UniProtKB-UniRule"/>
</dbReference>
<dbReference type="Pfam" id="PF00701">
    <property type="entry name" value="DHDPS"/>
    <property type="match status" value="1"/>
</dbReference>
<dbReference type="GO" id="GO:0005829">
    <property type="term" value="C:cytosol"/>
    <property type="evidence" value="ECO:0007669"/>
    <property type="project" value="TreeGrafter"/>
</dbReference>
<gene>
    <name evidence="12" type="primary">dapA</name>
    <name evidence="16" type="ORF">IAC74_00565</name>
</gene>
<evidence type="ECO:0000256" key="4">
    <source>
        <dbReference type="ARBA" id="ARBA00012086"/>
    </source>
</evidence>
<evidence type="ECO:0000256" key="12">
    <source>
        <dbReference type="HAMAP-Rule" id="MF_00418"/>
    </source>
</evidence>
<evidence type="ECO:0000256" key="6">
    <source>
        <dbReference type="ARBA" id="ARBA00022605"/>
    </source>
</evidence>
<evidence type="ECO:0000313" key="17">
    <source>
        <dbReference type="Proteomes" id="UP000886743"/>
    </source>
</evidence>
<feature type="active site" description="Proton donor/acceptor" evidence="12 14">
    <location>
        <position position="136"/>
    </location>
</feature>
<comment type="subunit">
    <text evidence="12">Homotetramer; dimer of dimers.</text>
</comment>
<protein>
    <recommendedName>
        <fullName evidence="4 12">4-hydroxy-tetrahydrodipicolinate synthase</fullName>
        <shortName evidence="12">HTPA synthase</shortName>
        <ecNumber evidence="4 12">4.3.3.7</ecNumber>
    </recommendedName>
</protein>
<keyword evidence="7 12" id="KW-0220">Diaminopimelate biosynthesis</keyword>
<evidence type="ECO:0000256" key="15">
    <source>
        <dbReference type="PIRSR" id="PIRSR001365-2"/>
    </source>
</evidence>
<dbReference type="InterPro" id="IPR013785">
    <property type="entry name" value="Aldolase_TIM"/>
</dbReference>
<reference evidence="16" key="1">
    <citation type="submission" date="2020-10" db="EMBL/GenBank/DDBJ databases">
        <authorList>
            <person name="Gilroy R."/>
        </authorList>
    </citation>
    <scope>NUCLEOTIDE SEQUENCE</scope>
    <source>
        <strain evidence="16">4920</strain>
    </source>
</reference>
<evidence type="ECO:0000256" key="2">
    <source>
        <dbReference type="ARBA" id="ARBA00005120"/>
    </source>
</evidence>
<proteinExistence type="inferred from homology"/>
<feature type="site" description="Part of a proton relay during catalysis" evidence="12">
    <location>
        <position position="110"/>
    </location>
</feature>
<evidence type="ECO:0000256" key="8">
    <source>
        <dbReference type="ARBA" id="ARBA00023154"/>
    </source>
</evidence>
<comment type="function">
    <text evidence="1 12">Catalyzes the condensation of (S)-aspartate-beta-semialdehyde [(S)-ASA] and pyruvate to 4-hydroxy-tetrahydrodipicolinate (HTPA).</text>
</comment>
<organism evidence="16 17">
    <name type="scientific">Candidatus Aphodoplasma excrementigallinarum</name>
    <dbReference type="NCBI Taxonomy" id="2840673"/>
    <lineage>
        <taxon>Bacteria</taxon>
        <taxon>Bacillati</taxon>
        <taxon>Bacillota</taxon>
        <taxon>Clostridia</taxon>
        <taxon>Eubacteriales</taxon>
        <taxon>Candidatus Aphodoplasma</taxon>
    </lineage>
</organism>
<feature type="active site" description="Schiff-base intermediate with substrate" evidence="12 14">
    <location>
        <position position="164"/>
    </location>
</feature>
<dbReference type="InterPro" id="IPR020625">
    <property type="entry name" value="Schiff_base-form_aldolases_AS"/>
</dbReference>
<dbReference type="InterPro" id="IPR005263">
    <property type="entry name" value="DapA"/>
</dbReference>
<dbReference type="GO" id="GO:0019877">
    <property type="term" value="P:diaminopimelate biosynthetic process"/>
    <property type="evidence" value="ECO:0007669"/>
    <property type="project" value="UniProtKB-UniRule"/>
</dbReference>
<dbReference type="PRINTS" id="PR00146">
    <property type="entry name" value="DHPICSNTHASE"/>
</dbReference>
<dbReference type="Gene3D" id="3.20.20.70">
    <property type="entry name" value="Aldolase class I"/>
    <property type="match status" value="1"/>
</dbReference>
<evidence type="ECO:0000256" key="9">
    <source>
        <dbReference type="ARBA" id="ARBA00023239"/>
    </source>
</evidence>
<keyword evidence="6 12" id="KW-0028">Amino-acid biosynthesis</keyword>
<feature type="site" description="Part of a proton relay during catalysis" evidence="12">
    <location>
        <position position="47"/>
    </location>
</feature>
<dbReference type="SMART" id="SM01130">
    <property type="entry name" value="DHDPS"/>
    <property type="match status" value="1"/>
</dbReference>
<evidence type="ECO:0000256" key="1">
    <source>
        <dbReference type="ARBA" id="ARBA00003294"/>
    </source>
</evidence>
<dbReference type="AlphaFoldDB" id="A0A9D1SZ20"/>
<accession>A0A9D1SZ20</accession>
<dbReference type="EMBL" id="DVOF01000011">
    <property type="protein sequence ID" value="HIV02035.1"/>
    <property type="molecule type" value="Genomic_DNA"/>
</dbReference>
<dbReference type="Proteomes" id="UP000886743">
    <property type="component" value="Unassembled WGS sequence"/>
</dbReference>
<evidence type="ECO:0000256" key="14">
    <source>
        <dbReference type="PIRSR" id="PIRSR001365-1"/>
    </source>
</evidence>
<keyword evidence="5 12" id="KW-0963">Cytoplasm</keyword>
<dbReference type="PROSITE" id="PS00665">
    <property type="entry name" value="DHDPS_1"/>
    <property type="match status" value="1"/>
</dbReference>
<comment type="caution">
    <text evidence="12">Was originally thought to be a dihydrodipicolinate synthase (DHDPS), catalyzing the condensation of (S)-aspartate-beta-semialdehyde [(S)-ASA] and pyruvate to dihydrodipicolinate (DHDP). However, it was shown in E.coli that the product of the enzymatic reaction is not dihydrodipicolinate but in fact (4S)-4-hydroxy-2,3,4,5-tetrahydro-(2S)-dipicolinic acid (HTPA), and that the consecutive dehydration reaction leading to DHDP is not spontaneous but catalyzed by DapB.</text>
</comment>
<dbReference type="CDD" id="cd00950">
    <property type="entry name" value="DHDPS"/>
    <property type="match status" value="1"/>
</dbReference>
<evidence type="ECO:0000256" key="5">
    <source>
        <dbReference type="ARBA" id="ARBA00022490"/>
    </source>
</evidence>
<keyword evidence="8 12" id="KW-0457">Lysine biosynthesis</keyword>
<evidence type="ECO:0000256" key="11">
    <source>
        <dbReference type="ARBA" id="ARBA00047836"/>
    </source>
</evidence>
<dbReference type="EC" id="4.3.3.7" evidence="4 12"/>
<dbReference type="SUPFAM" id="SSF51569">
    <property type="entry name" value="Aldolase"/>
    <property type="match status" value="1"/>
</dbReference>
<dbReference type="PANTHER" id="PTHR12128:SF66">
    <property type="entry name" value="4-HYDROXY-2-OXOGLUTARATE ALDOLASE, MITOCHONDRIAL"/>
    <property type="match status" value="1"/>
</dbReference>
<keyword evidence="10 12" id="KW-0704">Schiff base</keyword>
<evidence type="ECO:0000313" key="16">
    <source>
        <dbReference type="EMBL" id="HIV02035.1"/>
    </source>
</evidence>
<dbReference type="GO" id="GO:0009089">
    <property type="term" value="P:lysine biosynthetic process via diaminopimelate"/>
    <property type="evidence" value="ECO:0007669"/>
    <property type="project" value="UniProtKB-UniRule"/>
</dbReference>
<name>A0A9D1SZ20_9FIRM</name>
<dbReference type="PROSITE" id="PS00666">
    <property type="entry name" value="DHDPS_2"/>
    <property type="match status" value="1"/>
</dbReference>
<comment type="similarity">
    <text evidence="3 12 13">Belongs to the DapA family.</text>
</comment>
<reference evidence="16" key="2">
    <citation type="journal article" date="2021" name="PeerJ">
        <title>Extensive microbial diversity within the chicken gut microbiome revealed by metagenomics and culture.</title>
        <authorList>
            <person name="Gilroy R."/>
            <person name="Ravi A."/>
            <person name="Getino M."/>
            <person name="Pursley I."/>
            <person name="Horton D.L."/>
            <person name="Alikhan N.F."/>
            <person name="Baker D."/>
            <person name="Gharbi K."/>
            <person name="Hall N."/>
            <person name="Watson M."/>
            <person name="Adriaenssens E.M."/>
            <person name="Foster-Nyarko E."/>
            <person name="Jarju S."/>
            <person name="Secka A."/>
            <person name="Antonio M."/>
            <person name="Oren A."/>
            <person name="Chaudhuri R.R."/>
            <person name="La Ragione R."/>
            <person name="Hildebrand F."/>
            <person name="Pallen M.J."/>
        </authorList>
    </citation>
    <scope>NUCLEOTIDE SEQUENCE</scope>
    <source>
        <strain evidence="16">4920</strain>
    </source>
</reference>
<dbReference type="PIRSF" id="PIRSF001365">
    <property type="entry name" value="DHDPS"/>
    <property type="match status" value="1"/>
</dbReference>
<sequence>MKKPLFTGSGVALVTPFTKEGVDYDKLGELIEFHIANSTDAIIICGTTGEASTMPDAEHKEAIRYTVEKTAGRIPVIAGTGSNDTPHAIELSKYAQEAGCDGILVVTPYYNKTTQKGLYLHFKAIADSVDIPIILYNVPGRTKLSIALDTLEKLAKIDNIVAIKEASGDIAYLSHVAARVPELAIYSGNDDMVIPTLSVGGLGVISVAANIIPKDMHEMCQLYFDGKGKEAAQMQLRALDLIDKLFIEVNPIPIKNAMNMLGFAVGDLRMPLCDLEEKNVPVVKQALLDYGLKVK</sequence>